<dbReference type="Proteomes" id="UP000003824">
    <property type="component" value="Unassembled WGS sequence"/>
</dbReference>
<reference evidence="2" key="1">
    <citation type="submission" date="2008-12" db="EMBL/GenBank/DDBJ databases">
        <title>Annotation of Streptomyces ghanaensis ATCC 14672.</title>
        <authorList>
            <consortium name="The Broad Institute Genome Sequencing Platform"/>
            <consortium name="Broad Institute Microbial Sequencing Center"/>
            <person name="Fischbach M."/>
            <person name="Ward D."/>
            <person name="Young S."/>
            <person name="Kodira C.D."/>
            <person name="Zeng Q."/>
            <person name="Koehrsen M."/>
            <person name="Godfrey P."/>
            <person name="Alvarado L."/>
            <person name="Berlin A.M."/>
            <person name="Borenstein D."/>
            <person name="Chen Z."/>
            <person name="Engels R."/>
            <person name="Freedman E."/>
            <person name="Gellesch M."/>
            <person name="Goldberg J."/>
            <person name="Griggs A."/>
            <person name="Gujja S."/>
            <person name="Heiman D.I."/>
            <person name="Hepburn T.A."/>
            <person name="Howarth C."/>
            <person name="Jen D."/>
            <person name="Larson L."/>
            <person name="Lewis B."/>
            <person name="Mehta T."/>
            <person name="Park D."/>
            <person name="Pearson M."/>
            <person name="Roberts A."/>
            <person name="Saif S."/>
            <person name="Shea T.D."/>
            <person name="Shenoy N."/>
            <person name="Sisk P."/>
            <person name="Stolte C."/>
            <person name="Sykes S.N."/>
            <person name="Walk T."/>
            <person name="White J."/>
            <person name="Yandava C."/>
            <person name="Straight P."/>
            <person name="Clardy J."/>
            <person name="Hung D."/>
            <person name="Kolter R."/>
            <person name="Mekalanos J."/>
            <person name="Walker S."/>
            <person name="Walsh C.T."/>
            <person name="Wieland B.L.C."/>
            <person name="Ilzarbe M."/>
            <person name="Galagan J."/>
            <person name="Nusbaum C."/>
            <person name="Birren B."/>
        </authorList>
    </citation>
    <scope>NUCLEOTIDE SEQUENCE [LARGE SCALE GENOMIC DNA]</scope>
    <source>
        <strain evidence="2">ATCC 14672 / DSM 40746 / JCM 4963 / KCTC 9882 / NRRL B-12104 / FH 1290</strain>
    </source>
</reference>
<dbReference type="AlphaFoldDB" id="D6A554"/>
<dbReference type="EMBL" id="DS999641">
    <property type="protein sequence ID" value="EFE69670.2"/>
    <property type="molecule type" value="Genomic_DNA"/>
</dbReference>
<proteinExistence type="predicted"/>
<dbReference type="eggNOG" id="COG0189">
    <property type="taxonomic scope" value="Bacteria"/>
</dbReference>
<dbReference type="PANTHER" id="PTHR39217:SF1">
    <property type="entry name" value="GLUTATHIONE SYNTHETASE"/>
    <property type="match status" value="1"/>
</dbReference>
<gene>
    <name evidence="1" type="ORF">SSFG_04912</name>
</gene>
<sequence>MPVRSTVRTRGGEPAVPRIALVTCRPGPSVAEDRDLPGLVRALREAGAEASAVVWDDEEADWSGFDLAVIRSTWDYSWRAAEFTAWAERCGRATRLANPADVVRWNTDKRYLGDLAAAGVPVVPTRYLAPGDPADLPADHEYVVKPASGAGARFAARYAPEEHDTAVRHLRRMHADGLTAMVQPYVRGIDTAGERALQFFGGRLLHASRKQAVLAPGTPYDERKVAHPGLTAWTPAPAERAVAERALAAVPGAPELLYARVDLVDGPDGEPCVMELELVEPNLFLSLHPGSVERVVEEVLKAAGGR</sequence>
<dbReference type="PANTHER" id="PTHR39217">
    <property type="match status" value="1"/>
</dbReference>
<accession>D6A554</accession>
<protein>
    <recommendedName>
        <fullName evidence="3">ATP-grasp domain-containing protein</fullName>
    </recommendedName>
</protein>
<dbReference type="SUPFAM" id="SSF56059">
    <property type="entry name" value="Glutathione synthetase ATP-binding domain-like"/>
    <property type="match status" value="1"/>
</dbReference>
<name>D6A554_STRV1</name>
<evidence type="ECO:0000313" key="1">
    <source>
        <dbReference type="EMBL" id="EFE69670.2"/>
    </source>
</evidence>
<organism evidence="1 2">
    <name type="scientific">Streptomyces viridosporus (strain ATCC 14672 / DSM 40746 / JCM 4963 / KCTC 9882 / NRRL B-12104 / FH 1290)</name>
    <name type="common">Streptomyces ghanaensis</name>
    <dbReference type="NCBI Taxonomy" id="566461"/>
    <lineage>
        <taxon>Bacteria</taxon>
        <taxon>Bacillati</taxon>
        <taxon>Actinomycetota</taxon>
        <taxon>Actinomycetes</taxon>
        <taxon>Kitasatosporales</taxon>
        <taxon>Streptomycetaceae</taxon>
        <taxon>Streptomyces</taxon>
    </lineage>
</organism>
<evidence type="ECO:0000313" key="2">
    <source>
        <dbReference type="Proteomes" id="UP000003824"/>
    </source>
</evidence>
<evidence type="ECO:0008006" key="3">
    <source>
        <dbReference type="Google" id="ProtNLM"/>
    </source>
</evidence>
<dbReference type="InterPro" id="IPR053191">
    <property type="entry name" value="DcsG_Biosynth_Enzyme"/>
</dbReference>